<dbReference type="PANTHER" id="PTHR11941:SF54">
    <property type="entry name" value="ENOYL-COA HYDRATASE, MITOCHONDRIAL"/>
    <property type="match status" value="1"/>
</dbReference>
<dbReference type="InterPro" id="IPR029045">
    <property type="entry name" value="ClpP/crotonase-like_dom_sf"/>
</dbReference>
<dbReference type="AlphaFoldDB" id="A0A291QT36"/>
<dbReference type="Proteomes" id="UP000220133">
    <property type="component" value="Chromosome"/>
</dbReference>
<keyword evidence="2" id="KW-0456">Lyase</keyword>
<reference evidence="4 5" key="1">
    <citation type="submission" date="2017-10" db="EMBL/GenBank/DDBJ databases">
        <title>Paenichitinophaga pekingensis gen. nov., sp. nov., isolated from activated sludge.</title>
        <authorList>
            <person name="Jin D."/>
            <person name="Kong X."/>
            <person name="Deng Y."/>
            <person name="Bai Z."/>
        </authorList>
    </citation>
    <scope>NUCLEOTIDE SEQUENCE [LARGE SCALE GENOMIC DNA]</scope>
    <source>
        <strain evidence="4 5">13</strain>
    </source>
</reference>
<dbReference type="PANTHER" id="PTHR11941">
    <property type="entry name" value="ENOYL-COA HYDRATASE-RELATED"/>
    <property type="match status" value="1"/>
</dbReference>
<evidence type="ECO:0000313" key="5">
    <source>
        <dbReference type="Proteomes" id="UP000220133"/>
    </source>
</evidence>
<dbReference type="InterPro" id="IPR018376">
    <property type="entry name" value="Enoyl-CoA_hyd/isom_CS"/>
</dbReference>
<comment type="similarity">
    <text evidence="1 3">Belongs to the enoyl-CoA hydratase/isomerase family.</text>
</comment>
<evidence type="ECO:0000313" key="4">
    <source>
        <dbReference type="EMBL" id="ATL47033.1"/>
    </source>
</evidence>
<dbReference type="EMBL" id="CP023777">
    <property type="protein sequence ID" value="ATL47033.1"/>
    <property type="molecule type" value="Genomic_DNA"/>
</dbReference>
<dbReference type="FunFam" id="3.90.226.10:FF:000009">
    <property type="entry name" value="Carnitinyl-CoA dehydratase"/>
    <property type="match status" value="1"/>
</dbReference>
<dbReference type="Pfam" id="PF00378">
    <property type="entry name" value="ECH_1"/>
    <property type="match status" value="1"/>
</dbReference>
<dbReference type="CDD" id="cd06558">
    <property type="entry name" value="crotonase-like"/>
    <property type="match status" value="1"/>
</dbReference>
<evidence type="ECO:0000256" key="3">
    <source>
        <dbReference type="RuleBase" id="RU003707"/>
    </source>
</evidence>
<dbReference type="GO" id="GO:0006635">
    <property type="term" value="P:fatty acid beta-oxidation"/>
    <property type="evidence" value="ECO:0007669"/>
    <property type="project" value="TreeGrafter"/>
</dbReference>
<evidence type="ECO:0000256" key="2">
    <source>
        <dbReference type="ARBA" id="ARBA00023239"/>
    </source>
</evidence>
<dbReference type="GO" id="GO:0016829">
    <property type="term" value="F:lyase activity"/>
    <property type="evidence" value="ECO:0007669"/>
    <property type="project" value="UniProtKB-KW"/>
</dbReference>
<gene>
    <name evidence="4" type="ORF">COR50_07450</name>
</gene>
<organism evidence="4 5">
    <name type="scientific">Chitinophaga caeni</name>
    <dbReference type="NCBI Taxonomy" id="2029983"/>
    <lineage>
        <taxon>Bacteria</taxon>
        <taxon>Pseudomonadati</taxon>
        <taxon>Bacteroidota</taxon>
        <taxon>Chitinophagia</taxon>
        <taxon>Chitinophagales</taxon>
        <taxon>Chitinophagaceae</taxon>
        <taxon>Chitinophaga</taxon>
    </lineage>
</organism>
<keyword evidence="5" id="KW-1185">Reference proteome</keyword>
<protein>
    <submittedName>
        <fullName evidence="4">Enoyl-CoA hydratase</fullName>
    </submittedName>
</protein>
<dbReference type="Gene3D" id="3.90.226.10">
    <property type="entry name" value="2-enoyl-CoA Hydratase, Chain A, domain 1"/>
    <property type="match status" value="1"/>
</dbReference>
<dbReference type="InterPro" id="IPR001753">
    <property type="entry name" value="Enoyl-CoA_hydra/iso"/>
</dbReference>
<name>A0A291QT36_9BACT</name>
<accession>A0A291QT36</accession>
<evidence type="ECO:0000256" key="1">
    <source>
        <dbReference type="ARBA" id="ARBA00005254"/>
    </source>
</evidence>
<sequence>MYTNLTTELADGILTITINRPSKMNALNQEVMRELALAVDEVYNNIDVRSAIITGAGEKAFVAGADISEFLQLNTEEGADLANRGQLIFQRIEESPKPIVAAVNGFALGGGCELTMACHFRVAAENAKFGQPEVNLGLIPGYGGTQRLVQLIGKGKAMELMMTGDMIDAAEALQLGLVNHVVPAGQLVEKTREILLKIHAKAPLAIAKVIKCVNAYYKEGEDGFKTEAQQFGECFATRDLQEGASAFMEKRKPDFKGE</sequence>
<proteinExistence type="inferred from homology"/>
<dbReference type="KEGG" id="cbae:COR50_07450"/>
<dbReference type="RefSeq" id="WP_098193417.1">
    <property type="nucleotide sequence ID" value="NZ_CP023777.1"/>
</dbReference>
<dbReference type="OrthoDB" id="9775794at2"/>
<dbReference type="PROSITE" id="PS00166">
    <property type="entry name" value="ENOYL_COA_HYDRATASE"/>
    <property type="match status" value="1"/>
</dbReference>
<dbReference type="SUPFAM" id="SSF52096">
    <property type="entry name" value="ClpP/crotonase"/>
    <property type="match status" value="1"/>
</dbReference>